<evidence type="ECO:0000256" key="1">
    <source>
        <dbReference type="SAM" id="Coils"/>
    </source>
</evidence>
<sequence length="1530" mass="170862">MTVIVRLTDPKPEMWVQDFIGLVKREYAVAQRDSSPLMKKKRTLNWESESWFVEDGNGNLMRQRLKFKSFKPHKCHILRLHDGSAEVTDTFENMWDLTPDTELLRELPEEYTFETALADLIDNSLQAVWSVGENGRKRISVDIMKGKISIFDTGPGMDASDENSIVKWGKMGASLHRSFKAKAIGVKPPYLIPYFGMFGYGGPIATMHLGRRALVSSKTKESKKVYTLHLEREALLRSSGSEPTWKTSGGMRDPSEDEIGKSPQGSFTKVEILEPKVRDLDIFQLQCKLKDIYFPYIQCDEVSKTGKTTRPVEFQVNGIDLAEIDGGEVSTTNLHSCNGPEFVFHLCFSIKQDVASTRSSGSRASQEANARIKCVYFPIYEGKESIEKILENLEDQGCGNGESFETFTRVSIRRLGRLLPDARWACLPFMEFKQKKGDKAHILKRCCLRVKCFIETDAGFNPTPSKTDLAHCNPFTIALKNFSHKMLEKEKEVNVDISRNGKLLSPSHLEKEYEDWILEMHSQYDIEVSAGEDDGVLVVGPTNKIPGISSDVVRVRDTLTRKGKIWKRGQKIKVLKGAGPGFHNKNVYLTLEHFLIEGVQGDAGGDARIICRPLDIAEENGCVLSVKDEIARFDIRSSISIPISVIDSGKCQTIESSEWNCQLQKQSQKAPSTIEVLGRKHCRELEIDGGFPAESTVEAGCAPPTEIVAVVRPGCYVSSSHSKILDQKYIVKTNLEMSIEVKIKKSAEESQNVGHLYSARIGPSSRKGFDGLYIFSLGCKLPSSFKEAGVYTFLFTLSDKNCKKYEKRLMVKASQEVGKWKLLGDIQGKPCVRVGSRFPSLSIGCLDIHGNQIPFKSVPEITVRLDSIVGVLAEIDKFKKGLSSDKLALKVQNVLIVSDKLDRIRPEYEATLVICPVDGLVSVSIPCQVMPGLVPHITGQPPIQEKHLLPGFVVKKLVLKILDAHGNHIKKGLEVQLNVDGFHILDKEGSKRKVDEDGCIDLSGVLKVTAGFGRIVSYSVSYQDKVVFKQELQTEKRELRIASKLPEFLTAGSDLENIVFEVVDSQGDVDPRIHNEEKAGQCHSLTIKSDSFNLQDAIQYTLRHGRCTIPAIRIPPSEGNYCFIAAHSCYTELQLRVILRVMKAPIVECDEILSPYSSRKVPLLQDSLSLEHTESLMTPIENNEKGLVDDIEKYGERIGNSERQLEVLNEKKTEIEEYVSGLQVRLALLPASMEPTLNNSNYVLTKEEILVQIESRNHSAASILCHCYRDLSSQVPQNHFMEGIFGLVALLGTVRTNKLSRILAEFLGEDQMLAVVCRSKEAASAFGKSICGRFLVICLEDIRPYTGELECGDPQRKLKLQDPTLQCGNVPSGFIGYAANMINIDTPDMNISTASGYGLRETLFYRLFGELQVYDTKEDMNEAGACIKHGAVSLDGGIIRVTENGIMSLGCWDSEICFPVGTLENETSLAPEVMKIQMQLEAGMEMLQDITGQIELVTRLRENALKKLKKKSKNYIKLMDQAVESLRKRK</sequence>
<dbReference type="EMBL" id="JAQIZT010000012">
    <property type="protein sequence ID" value="KAJ6976677.1"/>
    <property type="molecule type" value="Genomic_DNA"/>
</dbReference>
<dbReference type="PANTHER" id="PTHR33566:SF1">
    <property type="entry name" value="EN_SPM-LIKE TRANSPOSON-RELATED"/>
    <property type="match status" value="1"/>
</dbReference>
<comment type="caution">
    <text evidence="3">The sequence shown here is derived from an EMBL/GenBank/DDBJ whole genome shotgun (WGS) entry which is preliminary data.</text>
</comment>
<dbReference type="Proteomes" id="UP001164929">
    <property type="component" value="Chromosome 12"/>
</dbReference>
<evidence type="ECO:0000313" key="4">
    <source>
        <dbReference type="Proteomes" id="UP001164929"/>
    </source>
</evidence>
<feature type="coiled-coil region" evidence="1">
    <location>
        <begin position="1191"/>
        <end position="1218"/>
    </location>
</feature>
<dbReference type="InterPro" id="IPR036890">
    <property type="entry name" value="HATPase_C_sf"/>
</dbReference>
<dbReference type="Gene3D" id="3.30.565.10">
    <property type="entry name" value="Histidine kinase-like ATPase, C-terminal domain"/>
    <property type="match status" value="1"/>
</dbReference>
<keyword evidence="1" id="KW-0175">Coiled coil</keyword>
<proteinExistence type="predicted"/>
<reference evidence="3" key="1">
    <citation type="journal article" date="2023" name="Mol. Ecol. Resour.">
        <title>Chromosome-level genome assembly of a triploid poplar Populus alba 'Berolinensis'.</title>
        <authorList>
            <person name="Chen S."/>
            <person name="Yu Y."/>
            <person name="Wang X."/>
            <person name="Wang S."/>
            <person name="Zhang T."/>
            <person name="Zhou Y."/>
            <person name="He R."/>
            <person name="Meng N."/>
            <person name="Wang Y."/>
            <person name="Liu W."/>
            <person name="Liu Z."/>
            <person name="Liu J."/>
            <person name="Guo Q."/>
            <person name="Huang H."/>
            <person name="Sederoff R.R."/>
            <person name="Wang G."/>
            <person name="Qu G."/>
            <person name="Chen S."/>
        </authorList>
    </citation>
    <scope>NUCLEOTIDE SEQUENCE</scope>
    <source>
        <strain evidence="3">SC-2020</strain>
    </source>
</reference>
<feature type="region of interest" description="Disordered" evidence="2">
    <location>
        <begin position="239"/>
        <end position="263"/>
    </location>
</feature>
<keyword evidence="4" id="KW-1185">Reference proteome</keyword>
<gene>
    <name evidence="3" type="ORF">NC653_028747</name>
</gene>
<evidence type="ECO:0000313" key="3">
    <source>
        <dbReference type="EMBL" id="KAJ6976677.1"/>
    </source>
</evidence>
<evidence type="ECO:0000256" key="2">
    <source>
        <dbReference type="SAM" id="MobiDB-lite"/>
    </source>
</evidence>
<protein>
    <submittedName>
        <fullName evidence="3">Structural maintenance of chromosomes flexible hinge domain-containing protein GMI1 isoform X1</fullName>
    </submittedName>
</protein>
<dbReference type="SUPFAM" id="SSF55874">
    <property type="entry name" value="ATPase domain of HSP90 chaperone/DNA topoisomerase II/histidine kinase"/>
    <property type="match status" value="1"/>
</dbReference>
<organism evidence="3 4">
    <name type="scientific">Populus alba x Populus x berolinensis</name>
    <dbReference type="NCBI Taxonomy" id="444605"/>
    <lineage>
        <taxon>Eukaryota</taxon>
        <taxon>Viridiplantae</taxon>
        <taxon>Streptophyta</taxon>
        <taxon>Embryophyta</taxon>
        <taxon>Tracheophyta</taxon>
        <taxon>Spermatophyta</taxon>
        <taxon>Magnoliopsida</taxon>
        <taxon>eudicotyledons</taxon>
        <taxon>Gunneridae</taxon>
        <taxon>Pentapetalae</taxon>
        <taxon>rosids</taxon>
        <taxon>fabids</taxon>
        <taxon>Malpighiales</taxon>
        <taxon>Salicaceae</taxon>
        <taxon>Saliceae</taxon>
        <taxon>Populus</taxon>
    </lineage>
</organism>
<accession>A0AAD6M0V1</accession>
<dbReference type="PANTHER" id="PTHR33566">
    <property type="entry name" value="EN/SPM-LIKE TRANSPOSON-RELATED"/>
    <property type="match status" value="1"/>
</dbReference>
<dbReference type="Pfam" id="PF13589">
    <property type="entry name" value="HATPase_c_3"/>
    <property type="match status" value="1"/>
</dbReference>
<name>A0AAD6M0V1_9ROSI</name>